<dbReference type="Gene3D" id="2.40.420.20">
    <property type="match status" value="1"/>
</dbReference>
<evidence type="ECO:0000313" key="4">
    <source>
        <dbReference type="EMBL" id="MCC8427952.1"/>
    </source>
</evidence>
<organism evidence="4 5">
    <name type="scientific">Reyranella aquatilis</name>
    <dbReference type="NCBI Taxonomy" id="2035356"/>
    <lineage>
        <taxon>Bacteria</taxon>
        <taxon>Pseudomonadati</taxon>
        <taxon>Pseudomonadota</taxon>
        <taxon>Alphaproteobacteria</taxon>
        <taxon>Hyphomicrobiales</taxon>
        <taxon>Reyranellaceae</taxon>
        <taxon>Reyranella</taxon>
    </lineage>
</organism>
<accession>A0ABS8KPH1</accession>
<dbReference type="Pfam" id="PF25954">
    <property type="entry name" value="Beta-barrel_RND_2"/>
    <property type="match status" value="1"/>
</dbReference>
<feature type="domain" description="CusB-like beta-barrel" evidence="2">
    <location>
        <begin position="225"/>
        <end position="296"/>
    </location>
</feature>
<sequence length="377" mass="39989">MNSNRKIVLVAVGAALLLGGGAFAWKSGKVAPPVGNGAAVAKANDRPLELIPAEVHTIKPRGLLDVVRFTGTTQPIDQTIVKSRVAGRLAEVLVREGDRVTEGQVLARFETTELQAKLNERQSALEAARADARWTARDRSDKETLANRNIVSQSAADQARATAENRASMVAVAEAQLDVARKNLADAEVKAPFDGVVGERLANQGESLPIDGKILALLDTSHVEIAAQMPAADVIRMKVGQAATVTLEGFGDRVFNGKITRISPTTQAGSRSIPVYVEITDRHEALRGGLFGTGSVTVQEKGHALAVPASAMRKDDQGDYVLAVENGVLVRKPVGAVRTWSRGELVEVKGLESGMTVVSAPLPGLQAGQRVKLVETR</sequence>
<dbReference type="Proteomes" id="UP001198862">
    <property type="component" value="Unassembled WGS sequence"/>
</dbReference>
<gene>
    <name evidence="4" type="ORF">LJ725_03175</name>
</gene>
<evidence type="ECO:0000313" key="5">
    <source>
        <dbReference type="Proteomes" id="UP001198862"/>
    </source>
</evidence>
<dbReference type="Gene3D" id="1.10.287.470">
    <property type="entry name" value="Helix hairpin bin"/>
    <property type="match status" value="1"/>
</dbReference>
<reference evidence="4 5" key="1">
    <citation type="submission" date="2021-11" db="EMBL/GenBank/DDBJ databases">
        <authorList>
            <person name="Lee D.-H."/>
            <person name="Kim S.-B."/>
        </authorList>
    </citation>
    <scope>NUCLEOTIDE SEQUENCE [LARGE SCALE GENOMIC DNA]</scope>
    <source>
        <strain evidence="4 5">KCTC 52223</strain>
    </source>
</reference>
<proteinExistence type="inferred from homology"/>
<dbReference type="SUPFAM" id="SSF111369">
    <property type="entry name" value="HlyD-like secretion proteins"/>
    <property type="match status" value="1"/>
</dbReference>
<dbReference type="NCBIfam" id="TIGR01730">
    <property type="entry name" value="RND_mfp"/>
    <property type="match status" value="1"/>
</dbReference>
<dbReference type="EMBL" id="JAJISD010000001">
    <property type="protein sequence ID" value="MCC8427952.1"/>
    <property type="molecule type" value="Genomic_DNA"/>
</dbReference>
<dbReference type="InterPro" id="IPR058792">
    <property type="entry name" value="Beta-barrel_RND_2"/>
</dbReference>
<dbReference type="RefSeq" id="WP_230549160.1">
    <property type="nucleotide sequence ID" value="NZ_JAJISD010000001.1"/>
</dbReference>
<evidence type="ECO:0000259" key="3">
    <source>
        <dbReference type="Pfam" id="PF25973"/>
    </source>
</evidence>
<dbReference type="Pfam" id="PF25973">
    <property type="entry name" value="BSH_CzcB"/>
    <property type="match status" value="1"/>
</dbReference>
<feature type="domain" description="CzcB-like barrel-sandwich hybrid" evidence="3">
    <location>
        <begin position="80"/>
        <end position="216"/>
    </location>
</feature>
<evidence type="ECO:0000259" key="2">
    <source>
        <dbReference type="Pfam" id="PF25954"/>
    </source>
</evidence>
<name>A0ABS8KPH1_9HYPH</name>
<dbReference type="PANTHER" id="PTHR30469:SF15">
    <property type="entry name" value="HLYD FAMILY OF SECRETION PROTEINS"/>
    <property type="match status" value="1"/>
</dbReference>
<comment type="caution">
    <text evidence="4">The sequence shown here is derived from an EMBL/GenBank/DDBJ whole genome shotgun (WGS) entry which is preliminary data.</text>
</comment>
<dbReference type="Gene3D" id="2.40.50.100">
    <property type="match status" value="1"/>
</dbReference>
<comment type="similarity">
    <text evidence="1">Belongs to the membrane fusion protein (MFP) (TC 8.A.1) family.</text>
</comment>
<dbReference type="Gene3D" id="2.40.30.170">
    <property type="match status" value="1"/>
</dbReference>
<keyword evidence="5" id="KW-1185">Reference proteome</keyword>
<dbReference type="InterPro" id="IPR006143">
    <property type="entry name" value="RND_pump_MFP"/>
</dbReference>
<protein>
    <submittedName>
        <fullName evidence="4">Efflux RND transporter periplasmic adaptor subunit</fullName>
    </submittedName>
</protein>
<dbReference type="InterPro" id="IPR058647">
    <property type="entry name" value="BSH_CzcB-like"/>
</dbReference>
<evidence type="ECO:0000256" key="1">
    <source>
        <dbReference type="ARBA" id="ARBA00009477"/>
    </source>
</evidence>
<dbReference type="PANTHER" id="PTHR30469">
    <property type="entry name" value="MULTIDRUG RESISTANCE PROTEIN MDTA"/>
    <property type="match status" value="1"/>
</dbReference>